<reference evidence="5" key="1">
    <citation type="submission" date="2019-03" db="EMBL/GenBank/DDBJ databases">
        <authorList>
            <person name="Mank J."/>
            <person name="Almeida P."/>
        </authorList>
    </citation>
    <scope>NUCLEOTIDE SEQUENCE</scope>
    <source>
        <strain evidence="5">78183</strain>
    </source>
</reference>
<dbReference type="GO" id="GO:0005524">
    <property type="term" value="F:ATP binding"/>
    <property type="evidence" value="ECO:0007669"/>
    <property type="project" value="UniProtKB-KW"/>
</dbReference>
<keyword evidence="2" id="KW-0067">ATP-binding</keyword>
<gene>
    <name evidence="5" type="ORF">SVIM_LOCUS15239</name>
</gene>
<proteinExistence type="predicted"/>
<feature type="short sequence motif" description="Q motif" evidence="3">
    <location>
        <begin position="80"/>
        <end position="108"/>
    </location>
</feature>
<evidence type="ECO:0000256" key="3">
    <source>
        <dbReference type="PROSITE-ProRule" id="PRU00552"/>
    </source>
</evidence>
<name>A0A6N2K6P1_SALVM</name>
<dbReference type="InterPro" id="IPR014014">
    <property type="entry name" value="RNA_helicase_DEAD_Q_motif"/>
</dbReference>
<evidence type="ECO:0000313" key="5">
    <source>
        <dbReference type="EMBL" id="VFU21619.1"/>
    </source>
</evidence>
<dbReference type="AlphaFoldDB" id="A0A6N2K6P1"/>
<accession>A0A6N2K6P1</accession>
<keyword evidence="1" id="KW-0547">Nucleotide-binding</keyword>
<feature type="domain" description="DEAD-box RNA helicase Q" evidence="4">
    <location>
        <begin position="80"/>
        <end position="108"/>
    </location>
</feature>
<dbReference type="GO" id="GO:0003724">
    <property type="term" value="F:RNA helicase activity"/>
    <property type="evidence" value="ECO:0007669"/>
    <property type="project" value="InterPro"/>
</dbReference>
<protein>
    <recommendedName>
        <fullName evidence="4">DEAD-box RNA helicase Q domain-containing protein</fullName>
    </recommendedName>
</protein>
<evidence type="ECO:0000259" key="4">
    <source>
        <dbReference type="PROSITE" id="PS51195"/>
    </source>
</evidence>
<sequence>MLLHRSPASMLHSSYKILAPASPSPRQPKLLSQLKSSYSFFSSPLRIRLFFLNPRAIRGFATAVVAESKEAETFFADHAVSWDSLGLSHPLSRALSNTGFSRPSLVQVLRLYRQYFRGRMW</sequence>
<evidence type="ECO:0000256" key="1">
    <source>
        <dbReference type="ARBA" id="ARBA00022741"/>
    </source>
</evidence>
<organism evidence="5">
    <name type="scientific">Salix viminalis</name>
    <name type="common">Common osier</name>
    <name type="synonym">Basket willow</name>
    <dbReference type="NCBI Taxonomy" id="40686"/>
    <lineage>
        <taxon>Eukaryota</taxon>
        <taxon>Viridiplantae</taxon>
        <taxon>Streptophyta</taxon>
        <taxon>Embryophyta</taxon>
        <taxon>Tracheophyta</taxon>
        <taxon>Spermatophyta</taxon>
        <taxon>Magnoliopsida</taxon>
        <taxon>eudicotyledons</taxon>
        <taxon>Gunneridae</taxon>
        <taxon>Pentapetalae</taxon>
        <taxon>rosids</taxon>
        <taxon>fabids</taxon>
        <taxon>Malpighiales</taxon>
        <taxon>Salicaceae</taxon>
        <taxon>Saliceae</taxon>
        <taxon>Salix</taxon>
    </lineage>
</organism>
<dbReference type="PROSITE" id="PS51195">
    <property type="entry name" value="Q_MOTIF"/>
    <property type="match status" value="1"/>
</dbReference>
<evidence type="ECO:0000256" key="2">
    <source>
        <dbReference type="ARBA" id="ARBA00022840"/>
    </source>
</evidence>
<dbReference type="EMBL" id="CAADRP010000003">
    <property type="protein sequence ID" value="VFU21619.1"/>
    <property type="molecule type" value="Genomic_DNA"/>
</dbReference>